<dbReference type="Gene3D" id="3.40.50.150">
    <property type="entry name" value="Vaccinia Virus protein VP39"/>
    <property type="match status" value="1"/>
</dbReference>
<dbReference type="PROSITE" id="PS51686">
    <property type="entry name" value="SAM_MT_RSMB_NOP"/>
    <property type="match status" value="1"/>
</dbReference>
<evidence type="ECO:0000256" key="4">
    <source>
        <dbReference type="ARBA" id="ARBA00022691"/>
    </source>
</evidence>
<dbReference type="PANTHER" id="PTHR22807">
    <property type="entry name" value="NOP2 YEAST -RELATED NOL1/NOP2/FMU SUN DOMAIN-CONTAINING"/>
    <property type="match status" value="1"/>
</dbReference>
<keyword evidence="4" id="KW-0949">S-adenosyl-L-methionine</keyword>
<keyword evidence="3" id="KW-0808">Transferase</keyword>
<dbReference type="NCBIfam" id="TIGR00446">
    <property type="entry name" value="nop2p"/>
    <property type="match status" value="1"/>
</dbReference>
<evidence type="ECO:0000313" key="7">
    <source>
        <dbReference type="EMBL" id="SVB12610.1"/>
    </source>
</evidence>
<evidence type="ECO:0000256" key="3">
    <source>
        <dbReference type="ARBA" id="ARBA00022679"/>
    </source>
</evidence>
<dbReference type="InterPro" id="IPR018314">
    <property type="entry name" value="RsmB/NOL1/NOP2-like_CS"/>
</dbReference>
<gene>
    <name evidence="7" type="ORF">METZ01_LOCUS165464</name>
</gene>
<dbReference type="GO" id="GO:0003723">
    <property type="term" value="F:RNA binding"/>
    <property type="evidence" value="ECO:0007669"/>
    <property type="project" value="UniProtKB-KW"/>
</dbReference>
<dbReference type="SUPFAM" id="SSF53335">
    <property type="entry name" value="S-adenosyl-L-methionine-dependent methyltransferases"/>
    <property type="match status" value="1"/>
</dbReference>
<accession>A0A382BFG5</accession>
<dbReference type="InterPro" id="IPR023267">
    <property type="entry name" value="RCMT"/>
</dbReference>
<organism evidence="7">
    <name type="scientific">marine metagenome</name>
    <dbReference type="NCBI Taxonomy" id="408172"/>
    <lineage>
        <taxon>unclassified sequences</taxon>
        <taxon>metagenomes</taxon>
        <taxon>ecological metagenomes</taxon>
    </lineage>
</organism>
<reference evidence="7" key="1">
    <citation type="submission" date="2018-05" db="EMBL/GenBank/DDBJ databases">
        <authorList>
            <person name="Lanie J.A."/>
            <person name="Ng W.-L."/>
            <person name="Kazmierczak K.M."/>
            <person name="Andrzejewski T.M."/>
            <person name="Davidsen T.M."/>
            <person name="Wayne K.J."/>
            <person name="Tettelin H."/>
            <person name="Glass J.I."/>
            <person name="Rusch D."/>
            <person name="Podicherti R."/>
            <person name="Tsui H.-C.T."/>
            <person name="Winkler M.E."/>
        </authorList>
    </citation>
    <scope>NUCLEOTIDE SEQUENCE</scope>
</reference>
<dbReference type="AlphaFoldDB" id="A0A382BFG5"/>
<dbReference type="PROSITE" id="PS01153">
    <property type="entry name" value="NOL1_NOP2_SUN"/>
    <property type="match status" value="1"/>
</dbReference>
<dbReference type="Pfam" id="PF01189">
    <property type="entry name" value="Methyltr_RsmB-F"/>
    <property type="match status" value="1"/>
</dbReference>
<protein>
    <recommendedName>
        <fullName evidence="6">SAM-dependent MTase RsmB/NOP-type domain-containing protein</fullName>
    </recommendedName>
</protein>
<dbReference type="CDD" id="cd02440">
    <property type="entry name" value="AdoMet_MTases"/>
    <property type="match status" value="1"/>
</dbReference>
<name>A0A382BFG5_9ZZZZ</name>
<feature type="non-terminal residue" evidence="7">
    <location>
        <position position="1"/>
    </location>
</feature>
<dbReference type="PRINTS" id="PR02008">
    <property type="entry name" value="RCMTFAMILY"/>
</dbReference>
<evidence type="ECO:0000259" key="6">
    <source>
        <dbReference type="PROSITE" id="PS51686"/>
    </source>
</evidence>
<evidence type="ECO:0000256" key="5">
    <source>
        <dbReference type="ARBA" id="ARBA00022884"/>
    </source>
</evidence>
<keyword evidence="2" id="KW-0489">Methyltransferase</keyword>
<sequence>VARRSPRRRQKGSVDLTRYRGIVPDWTKFMDAASRPEPTVFRVRAARLTPDEVLGRLEREGFVLRPLEGQPMFYAVEDGPGPVSMTLEHWLGLLYVQQASTGVAPPLLGAQPGERVLDLCAAPGGKTMHLAELMGGQGCVVASEVDERRIRGLLGNVYRLGHLNVVVVASDGRTFPEGAKFDRVLVDAPCSGEGTLRKRSGAVPNQSKSFLSYISQLQRQLLHKAVRLTKPGGTVLYVTCTFAPEENEAVVSDILREAPVELEPVNLPVPYAPGLTSFQGEVFDSRLEGAARIYPYHLDSGGLFIARLKRLDGDLTDEGWSQVPKTFPDPASRENEADSEKLVQDALLDLVERYGIDPDPGWRWTVRGGRVWLHAAEGWPLSAWEEGPWRPISVGIRAVDFDSRGRARPTNDLLRIANRRIKEGLIDLTRSELQSLLHGDPVAVDFPRRGPVALRFEGDVLGRGAVTGEGLKSEIPKARAQDLARLGSIA</sequence>
<proteinExistence type="inferred from homology"/>
<dbReference type="InterPro" id="IPR049560">
    <property type="entry name" value="MeTrfase_RsmB-F_NOP2_cat"/>
</dbReference>
<dbReference type="Gene3D" id="3.30.70.1170">
    <property type="entry name" value="Sun protein, domain 3"/>
    <property type="match status" value="1"/>
</dbReference>
<dbReference type="EMBL" id="UINC01029611">
    <property type="protein sequence ID" value="SVB12610.1"/>
    <property type="molecule type" value="Genomic_DNA"/>
</dbReference>
<feature type="domain" description="SAM-dependent MTase RsmB/NOP-type" evidence="6">
    <location>
        <begin position="29"/>
        <end position="311"/>
    </location>
</feature>
<dbReference type="InterPro" id="IPR011023">
    <property type="entry name" value="Nop2p"/>
</dbReference>
<dbReference type="GO" id="GO:0030488">
    <property type="term" value="P:tRNA methylation"/>
    <property type="evidence" value="ECO:0007669"/>
    <property type="project" value="TreeGrafter"/>
</dbReference>
<keyword evidence="5" id="KW-0694">RNA-binding</keyword>
<dbReference type="InterPro" id="IPR001678">
    <property type="entry name" value="MeTrfase_RsmB-F_NOP2_dom"/>
</dbReference>
<dbReference type="InterPro" id="IPR029063">
    <property type="entry name" value="SAM-dependent_MTases_sf"/>
</dbReference>
<dbReference type="GO" id="GO:0016428">
    <property type="term" value="F:tRNA (cytidine-5-)-methyltransferase activity"/>
    <property type="evidence" value="ECO:0007669"/>
    <property type="project" value="TreeGrafter"/>
</dbReference>
<evidence type="ECO:0000256" key="1">
    <source>
        <dbReference type="ARBA" id="ARBA00007494"/>
    </source>
</evidence>
<dbReference type="PANTHER" id="PTHR22807:SF74">
    <property type="entry name" value="TRNA (CYTOSINE(48)-C(5))-METHYLTRANSFERASE"/>
    <property type="match status" value="1"/>
</dbReference>
<evidence type="ECO:0000256" key="2">
    <source>
        <dbReference type="ARBA" id="ARBA00022603"/>
    </source>
</evidence>
<comment type="similarity">
    <text evidence="1">Belongs to the class I-like SAM-binding methyltransferase superfamily. RsmB/NOP family.</text>
</comment>